<dbReference type="AlphaFoldDB" id="A0ABD3TSX6"/>
<gene>
    <name evidence="2" type="ORF">ACJIZ3_024790</name>
</gene>
<dbReference type="PANTHER" id="PTHR34660:SF7">
    <property type="entry name" value="DNA LIGASE-LIKE PROTEIN"/>
    <property type="match status" value="1"/>
</dbReference>
<feature type="compositionally biased region" description="Basic and acidic residues" evidence="1">
    <location>
        <begin position="52"/>
        <end position="76"/>
    </location>
</feature>
<evidence type="ECO:0000313" key="2">
    <source>
        <dbReference type="EMBL" id="KAL3840199.1"/>
    </source>
</evidence>
<feature type="region of interest" description="Disordered" evidence="1">
    <location>
        <begin position="29"/>
        <end position="155"/>
    </location>
</feature>
<feature type="compositionally biased region" description="Polar residues" evidence="1">
    <location>
        <begin position="134"/>
        <end position="152"/>
    </location>
</feature>
<dbReference type="Proteomes" id="UP001634393">
    <property type="component" value="Unassembled WGS sequence"/>
</dbReference>
<proteinExistence type="predicted"/>
<name>A0ABD3TSX6_9LAMI</name>
<evidence type="ECO:0000313" key="3">
    <source>
        <dbReference type="Proteomes" id="UP001634393"/>
    </source>
</evidence>
<feature type="compositionally biased region" description="Basic residues" evidence="1">
    <location>
        <begin position="35"/>
        <end position="51"/>
    </location>
</feature>
<dbReference type="EMBL" id="JBJXBP010000003">
    <property type="protein sequence ID" value="KAL3840199.1"/>
    <property type="molecule type" value="Genomic_DNA"/>
</dbReference>
<reference evidence="2 3" key="1">
    <citation type="submission" date="2024-12" db="EMBL/GenBank/DDBJ databases">
        <title>The unique morphological basis and parallel evolutionary history of personate flowers in Penstemon.</title>
        <authorList>
            <person name="Depatie T.H."/>
            <person name="Wessinger C.A."/>
        </authorList>
    </citation>
    <scope>NUCLEOTIDE SEQUENCE [LARGE SCALE GENOMIC DNA]</scope>
    <source>
        <strain evidence="2">WTNN_2</strain>
        <tissue evidence="2">Leaf</tissue>
    </source>
</reference>
<keyword evidence="3" id="KW-1185">Reference proteome</keyword>
<comment type="caution">
    <text evidence="2">The sequence shown here is derived from an EMBL/GenBank/DDBJ whole genome shotgun (WGS) entry which is preliminary data.</text>
</comment>
<evidence type="ECO:0000256" key="1">
    <source>
        <dbReference type="SAM" id="MobiDB-lite"/>
    </source>
</evidence>
<dbReference type="PANTHER" id="PTHR34660">
    <property type="entry name" value="MYB-LIKE PROTEIN X"/>
    <property type="match status" value="1"/>
</dbReference>
<sequence length="284" mass="32337">MSRCFPYPPPGYTLSRSKDEALIESIKLQKEREKAQKKKEKKREKRGKRKEKKEEKRKENKETEQLERSSVSEEHGQPVYLHAPSSSSGSTEYSNKRKILSSPIHSSHGHGNIIKIRLTSKKQNEPDPLANENRGCSTTGRTDFPPQNNDNTGLRDRRDDIHCTNICQHFAPEADGQQICSTSKPFGATALCKTGIPSVPNAVTSKMQKEELWIKNLVENLVPLQSLNECFQRDEDWLFQDRSAEKRQRCGNDVMSSSTCSGLWPRAQYLNEANVYALPFTVPF</sequence>
<feature type="compositionally biased region" description="Polar residues" evidence="1">
    <location>
        <begin position="84"/>
        <end position="93"/>
    </location>
</feature>
<accession>A0ABD3TSX6</accession>
<protein>
    <submittedName>
        <fullName evidence="2">Uncharacterized protein</fullName>
    </submittedName>
</protein>
<organism evidence="2 3">
    <name type="scientific">Penstemon smallii</name>
    <dbReference type="NCBI Taxonomy" id="265156"/>
    <lineage>
        <taxon>Eukaryota</taxon>
        <taxon>Viridiplantae</taxon>
        <taxon>Streptophyta</taxon>
        <taxon>Embryophyta</taxon>
        <taxon>Tracheophyta</taxon>
        <taxon>Spermatophyta</taxon>
        <taxon>Magnoliopsida</taxon>
        <taxon>eudicotyledons</taxon>
        <taxon>Gunneridae</taxon>
        <taxon>Pentapetalae</taxon>
        <taxon>asterids</taxon>
        <taxon>lamiids</taxon>
        <taxon>Lamiales</taxon>
        <taxon>Plantaginaceae</taxon>
        <taxon>Cheloneae</taxon>
        <taxon>Penstemon</taxon>
    </lineage>
</organism>